<dbReference type="CDD" id="cd00353">
    <property type="entry name" value="Ribosomal_S15p_S13e"/>
    <property type="match status" value="1"/>
</dbReference>
<gene>
    <name evidence="5" type="ORF">K450DRAFT_238676</name>
</gene>
<sequence length="244" mass="27405">MSSIGRAFSALQKGNTLAHSALSYRSFQSSAIVCAKKHPKQIRKENLAKRAAIVTEYEKSKPSPVVAAPTPFYASLHTSETVSRATDTYQHGLTAEDAVLLFEKAPQAITDITKSSVVRSKEEALKVEQQKADIVKQIVSLQNANAKAIQLWNVQRCIEWFGRKEGDTGSPEVQAAILSVRIQHLHSHLQQHKKDRHNYRQLRSMVHQRAKILKYLKNKSLTRYNSCLEQLGLQPRAVEGEIIV</sequence>
<protein>
    <recommendedName>
        <fullName evidence="7">30S ribosomal protein S15, chloroplastic</fullName>
    </recommendedName>
</protein>
<dbReference type="GO" id="GO:0003735">
    <property type="term" value="F:structural constituent of ribosome"/>
    <property type="evidence" value="ECO:0007669"/>
    <property type="project" value="InterPro"/>
</dbReference>
<dbReference type="GeneID" id="75913984"/>
<evidence type="ECO:0000256" key="3">
    <source>
        <dbReference type="ARBA" id="ARBA00023274"/>
    </source>
</evidence>
<keyword evidence="3 4" id="KW-0687">Ribonucleoprotein</keyword>
<keyword evidence="6" id="KW-1185">Reference proteome</keyword>
<dbReference type="SUPFAM" id="SSF47060">
    <property type="entry name" value="S15/NS1 RNA-binding domain"/>
    <property type="match status" value="1"/>
</dbReference>
<dbReference type="Pfam" id="PF00312">
    <property type="entry name" value="Ribosomal_S15"/>
    <property type="match status" value="1"/>
</dbReference>
<dbReference type="GO" id="GO:0005840">
    <property type="term" value="C:ribosome"/>
    <property type="evidence" value="ECO:0007669"/>
    <property type="project" value="UniProtKB-KW"/>
</dbReference>
<name>A0AAD5EB93_UMBRA</name>
<evidence type="ECO:0000313" key="5">
    <source>
        <dbReference type="EMBL" id="KAI8580207.1"/>
    </source>
</evidence>
<accession>A0AAD5EB93</accession>
<dbReference type="PANTHER" id="PTHR23321:SF26">
    <property type="entry name" value="SMALL RIBOSOMAL SUBUNIT PROTEIN US15M"/>
    <property type="match status" value="1"/>
</dbReference>
<dbReference type="InterPro" id="IPR005290">
    <property type="entry name" value="Ribosomal_uS15_bac-type"/>
</dbReference>
<dbReference type="GO" id="GO:1990904">
    <property type="term" value="C:ribonucleoprotein complex"/>
    <property type="evidence" value="ECO:0007669"/>
    <property type="project" value="UniProtKB-KW"/>
</dbReference>
<dbReference type="RefSeq" id="XP_051445211.1">
    <property type="nucleotide sequence ID" value="XM_051588639.1"/>
</dbReference>
<evidence type="ECO:0000256" key="2">
    <source>
        <dbReference type="ARBA" id="ARBA00022980"/>
    </source>
</evidence>
<evidence type="ECO:0000256" key="1">
    <source>
        <dbReference type="ARBA" id="ARBA00008434"/>
    </source>
</evidence>
<dbReference type="InterPro" id="IPR009068">
    <property type="entry name" value="uS15_NS1_RNA-bd_sf"/>
</dbReference>
<reference evidence="5" key="1">
    <citation type="submission" date="2021-06" db="EMBL/GenBank/DDBJ databases">
        <authorList>
            <consortium name="DOE Joint Genome Institute"/>
            <person name="Mondo S.J."/>
            <person name="Amses K.R."/>
            <person name="Simmons D.R."/>
            <person name="Longcore J.E."/>
            <person name="Seto K."/>
            <person name="Alves G.H."/>
            <person name="Bonds A.E."/>
            <person name="Quandt C.A."/>
            <person name="Davis W.J."/>
            <person name="Chang Y."/>
            <person name="Letcher P.M."/>
            <person name="Powell M.J."/>
            <person name="Kuo A."/>
            <person name="Labutti K."/>
            <person name="Pangilinan J."/>
            <person name="Andreopoulos W."/>
            <person name="Tritt A."/>
            <person name="Riley R."/>
            <person name="Hundley H."/>
            <person name="Johnson J."/>
            <person name="Lipzen A."/>
            <person name="Barry K."/>
            <person name="Berbee M.L."/>
            <person name="Buchler N.E."/>
            <person name="Grigoriev I.V."/>
            <person name="Spatafora J.W."/>
            <person name="Stajich J.E."/>
            <person name="James T.Y."/>
        </authorList>
    </citation>
    <scope>NUCLEOTIDE SEQUENCE</scope>
    <source>
        <strain evidence="5">AG</strain>
    </source>
</reference>
<keyword evidence="2 4" id="KW-0689">Ribosomal protein</keyword>
<dbReference type="GO" id="GO:0005737">
    <property type="term" value="C:cytoplasm"/>
    <property type="evidence" value="ECO:0007669"/>
    <property type="project" value="UniProtKB-ARBA"/>
</dbReference>
<dbReference type="InterPro" id="IPR000589">
    <property type="entry name" value="Ribosomal_uS15"/>
</dbReference>
<comment type="similarity">
    <text evidence="1 4">Belongs to the universal ribosomal protein uS15 family.</text>
</comment>
<dbReference type="GO" id="GO:0006412">
    <property type="term" value="P:translation"/>
    <property type="evidence" value="ECO:0007669"/>
    <property type="project" value="InterPro"/>
</dbReference>
<proteinExistence type="inferred from homology"/>
<dbReference type="Gene3D" id="1.10.287.10">
    <property type="entry name" value="S15/NS1, RNA-binding"/>
    <property type="match status" value="1"/>
</dbReference>
<organism evidence="5 6">
    <name type="scientific">Umbelopsis ramanniana AG</name>
    <dbReference type="NCBI Taxonomy" id="1314678"/>
    <lineage>
        <taxon>Eukaryota</taxon>
        <taxon>Fungi</taxon>
        <taxon>Fungi incertae sedis</taxon>
        <taxon>Mucoromycota</taxon>
        <taxon>Mucoromycotina</taxon>
        <taxon>Umbelopsidomycetes</taxon>
        <taxon>Umbelopsidales</taxon>
        <taxon>Umbelopsidaceae</taxon>
        <taxon>Umbelopsis</taxon>
    </lineage>
</organism>
<dbReference type="NCBIfam" id="TIGR00952">
    <property type="entry name" value="S15_bact"/>
    <property type="match status" value="1"/>
</dbReference>
<dbReference type="EMBL" id="MU620914">
    <property type="protein sequence ID" value="KAI8580207.1"/>
    <property type="molecule type" value="Genomic_DNA"/>
</dbReference>
<evidence type="ECO:0008006" key="7">
    <source>
        <dbReference type="Google" id="ProtNLM"/>
    </source>
</evidence>
<dbReference type="SMART" id="SM01387">
    <property type="entry name" value="Ribosomal_S15"/>
    <property type="match status" value="1"/>
</dbReference>
<dbReference type="AlphaFoldDB" id="A0AAD5EB93"/>
<dbReference type="PROSITE" id="PS00362">
    <property type="entry name" value="RIBOSOMAL_S15"/>
    <property type="match status" value="1"/>
</dbReference>
<dbReference type="HAMAP" id="MF_01343_B">
    <property type="entry name" value="Ribosomal_uS15_B"/>
    <property type="match status" value="1"/>
</dbReference>
<comment type="caution">
    <text evidence="5">The sequence shown here is derived from an EMBL/GenBank/DDBJ whole genome shotgun (WGS) entry which is preliminary data.</text>
</comment>
<dbReference type="Proteomes" id="UP001206595">
    <property type="component" value="Unassembled WGS sequence"/>
</dbReference>
<evidence type="ECO:0000313" key="6">
    <source>
        <dbReference type="Proteomes" id="UP001206595"/>
    </source>
</evidence>
<dbReference type="PANTHER" id="PTHR23321">
    <property type="entry name" value="RIBOSOMAL PROTEIN S15, BACTERIAL AND ORGANELLAR"/>
    <property type="match status" value="1"/>
</dbReference>
<evidence type="ECO:0000256" key="4">
    <source>
        <dbReference type="RuleBase" id="RU003919"/>
    </source>
</evidence>
<reference evidence="5" key="2">
    <citation type="journal article" date="2022" name="Proc. Natl. Acad. Sci. U.S.A.">
        <title>Diploid-dominant life cycles characterize the early evolution of Fungi.</title>
        <authorList>
            <person name="Amses K.R."/>
            <person name="Simmons D.R."/>
            <person name="Longcore J.E."/>
            <person name="Mondo S.J."/>
            <person name="Seto K."/>
            <person name="Jeronimo G.H."/>
            <person name="Bonds A.E."/>
            <person name="Quandt C.A."/>
            <person name="Davis W.J."/>
            <person name="Chang Y."/>
            <person name="Federici B.A."/>
            <person name="Kuo A."/>
            <person name="LaButti K."/>
            <person name="Pangilinan J."/>
            <person name="Andreopoulos W."/>
            <person name="Tritt A."/>
            <person name="Riley R."/>
            <person name="Hundley H."/>
            <person name="Johnson J."/>
            <person name="Lipzen A."/>
            <person name="Barry K."/>
            <person name="Lang B.F."/>
            <person name="Cuomo C.A."/>
            <person name="Buchler N.E."/>
            <person name="Grigoriev I.V."/>
            <person name="Spatafora J.W."/>
            <person name="Stajich J.E."/>
            <person name="James T.Y."/>
        </authorList>
    </citation>
    <scope>NUCLEOTIDE SEQUENCE</scope>
    <source>
        <strain evidence="5">AG</strain>
    </source>
</reference>